<gene>
    <name evidence="2" type="ORF">SLS56_008777</name>
</gene>
<feature type="domain" description="Heterokaryon incompatibility" evidence="1">
    <location>
        <begin position="179"/>
        <end position="322"/>
    </location>
</feature>
<dbReference type="EMBL" id="JAJVDC020000136">
    <property type="protein sequence ID" value="KAL1622287.1"/>
    <property type="molecule type" value="Genomic_DNA"/>
</dbReference>
<sequence>MERAAIRQLESGVQYGELCIPCSRAVDDDDLARIGEQRWVNDGFDQPSDKPLMYCSLCRHVIRAKARAKAQGIHEEITSTELDWVMFGMNQSILISDDDQPEDEQELRKHTDVEPDPYVRAIRSETNPALMRAWLAECEQTHGPTCSAATLSTVSPSATLLLVDVEKQCLVEASFDTRFVALSYVWGAATQFLTLRSNLAALQQPGALAHRPLPATIRDAMALVAQLHESHLWVDTLCIVQDDLANKRAQIAQMASIYNRALLTLVALSGASASAGLPGLSSPRLPAATVPLAPGLRLAPRTGPTAAFEASVYDSRAWTFQERILARRALFFLPGQVLWQCRAATWAEDRRGDVADDWPSASVTVAKIEGWAAARHRAERSAGATAFGGEDDFACYAQLVREYARKRMGFVGDVVDAFTGVTAALGVLFGWGFVVGVPRGPVGLALLWTPLDGVVRRRKGGGGEAVVFPSWAWAGWVGEVHYGDFVQRLPQIPLAECYRSCVELFEFGGREGESEGDGQGSSDVLRFMTCGAPAAAFRFERVEGRLQNVDAGTLVCRDVHRLFDDAGRCCGIVYGLSEQDESRLQEMQLVLLSKLARVNSLNFYGPTVSLYDPDKPTATEPLFDRALSDREWCTLNVLVVEWKGEFASRVGIGQVHVDTWNRVPRQEMPLPESQQEYKYIEWAKHYGPVYSIMKGPYPYIIVNEPHAARELFTKLGQHTAARPYMPVVMMSRAGYDPAQMSGSPWRAARKQWHSMLNVGASMKYLPYQELEAAKLIFDVVRDPESWEMHIPRYSNSVAMTMTTGHRVAESDDPLIQETLKDFVNTVMFGFRNHRLNFFPSILNLLDTLSPFKKEAIQLSKQHRAMAIRHYNRAKRAKLPSFYEVIQQKQLVEGFSEAEAAELGQSLLTKLIESLAQNVCHETRTRQICLMCDRSFKSCTAGSQLCHWGLLTQPRLH</sequence>
<evidence type="ECO:0000313" key="2">
    <source>
        <dbReference type="EMBL" id="KAL1622287.1"/>
    </source>
</evidence>
<dbReference type="PANTHER" id="PTHR33112:SF12">
    <property type="entry name" value="HETEROKARYON INCOMPATIBILITY DOMAIN-CONTAINING PROTEIN"/>
    <property type="match status" value="1"/>
</dbReference>
<dbReference type="Pfam" id="PF06985">
    <property type="entry name" value="HET"/>
    <property type="match status" value="1"/>
</dbReference>
<dbReference type="Proteomes" id="UP001521116">
    <property type="component" value="Unassembled WGS sequence"/>
</dbReference>
<dbReference type="InterPro" id="IPR036396">
    <property type="entry name" value="Cyt_P450_sf"/>
</dbReference>
<evidence type="ECO:0000313" key="3">
    <source>
        <dbReference type="Proteomes" id="UP001521116"/>
    </source>
</evidence>
<name>A0ABR3SJ33_9PEZI</name>
<dbReference type="PRINTS" id="PR00463">
    <property type="entry name" value="EP450I"/>
</dbReference>
<dbReference type="Pfam" id="PF00067">
    <property type="entry name" value="p450"/>
    <property type="match status" value="1"/>
</dbReference>
<dbReference type="InterPro" id="IPR001128">
    <property type="entry name" value="Cyt_P450"/>
</dbReference>
<organism evidence="2 3">
    <name type="scientific">Neofusicoccum ribis</name>
    <dbReference type="NCBI Taxonomy" id="45134"/>
    <lineage>
        <taxon>Eukaryota</taxon>
        <taxon>Fungi</taxon>
        <taxon>Dikarya</taxon>
        <taxon>Ascomycota</taxon>
        <taxon>Pezizomycotina</taxon>
        <taxon>Dothideomycetes</taxon>
        <taxon>Dothideomycetes incertae sedis</taxon>
        <taxon>Botryosphaeriales</taxon>
        <taxon>Botryosphaeriaceae</taxon>
        <taxon>Neofusicoccum</taxon>
    </lineage>
</organism>
<dbReference type="Gene3D" id="1.10.630.10">
    <property type="entry name" value="Cytochrome P450"/>
    <property type="match status" value="1"/>
</dbReference>
<dbReference type="PANTHER" id="PTHR33112">
    <property type="entry name" value="DOMAIN PROTEIN, PUTATIVE-RELATED"/>
    <property type="match status" value="1"/>
</dbReference>
<dbReference type="SUPFAM" id="SSF48264">
    <property type="entry name" value="Cytochrome P450"/>
    <property type="match status" value="1"/>
</dbReference>
<reference evidence="2 3" key="1">
    <citation type="submission" date="2024-02" db="EMBL/GenBank/DDBJ databases">
        <title>De novo assembly and annotation of 12 fungi associated with fruit tree decline syndrome in Ontario, Canada.</title>
        <authorList>
            <person name="Sulman M."/>
            <person name="Ellouze W."/>
            <person name="Ilyukhin E."/>
        </authorList>
    </citation>
    <scope>NUCLEOTIDE SEQUENCE [LARGE SCALE GENOMIC DNA]</scope>
    <source>
        <strain evidence="2 3">M1-105</strain>
    </source>
</reference>
<dbReference type="InterPro" id="IPR010730">
    <property type="entry name" value="HET"/>
</dbReference>
<evidence type="ECO:0000259" key="1">
    <source>
        <dbReference type="Pfam" id="PF06985"/>
    </source>
</evidence>
<dbReference type="InterPro" id="IPR002401">
    <property type="entry name" value="Cyt_P450_E_grp-I"/>
</dbReference>
<proteinExistence type="predicted"/>
<accession>A0ABR3SJ33</accession>
<protein>
    <recommendedName>
        <fullName evidence="1">Heterokaryon incompatibility domain-containing protein</fullName>
    </recommendedName>
</protein>
<comment type="caution">
    <text evidence="2">The sequence shown here is derived from an EMBL/GenBank/DDBJ whole genome shotgun (WGS) entry which is preliminary data.</text>
</comment>
<keyword evidence="3" id="KW-1185">Reference proteome</keyword>